<comment type="caution">
    <text evidence="1">The sequence shown here is derived from an EMBL/GenBank/DDBJ whole genome shotgun (WGS) entry which is preliminary data.</text>
</comment>
<accession>A0AC60PFP7</accession>
<reference evidence="1 2" key="1">
    <citation type="journal article" date="2020" name="Cell">
        <title>Large-Scale Comparative Analyses of Tick Genomes Elucidate Their Genetic Diversity and Vector Capacities.</title>
        <authorList>
            <consortium name="Tick Genome and Microbiome Consortium (TIGMIC)"/>
            <person name="Jia N."/>
            <person name="Wang J."/>
            <person name="Shi W."/>
            <person name="Du L."/>
            <person name="Sun Y."/>
            <person name="Zhan W."/>
            <person name="Jiang J.F."/>
            <person name="Wang Q."/>
            <person name="Zhang B."/>
            <person name="Ji P."/>
            <person name="Bell-Sakyi L."/>
            <person name="Cui X.M."/>
            <person name="Yuan T.T."/>
            <person name="Jiang B.G."/>
            <person name="Yang W.F."/>
            <person name="Lam T.T."/>
            <person name="Chang Q.C."/>
            <person name="Ding S.J."/>
            <person name="Wang X.J."/>
            <person name="Zhu J.G."/>
            <person name="Ruan X.D."/>
            <person name="Zhao L."/>
            <person name="Wei J.T."/>
            <person name="Ye R.Z."/>
            <person name="Que T.C."/>
            <person name="Du C.H."/>
            <person name="Zhou Y.H."/>
            <person name="Cheng J.X."/>
            <person name="Dai P.F."/>
            <person name="Guo W.B."/>
            <person name="Han X.H."/>
            <person name="Huang E.J."/>
            <person name="Li L.F."/>
            <person name="Wei W."/>
            <person name="Gao Y.C."/>
            <person name="Liu J.Z."/>
            <person name="Shao H.Z."/>
            <person name="Wang X."/>
            <person name="Wang C.C."/>
            <person name="Yang T.C."/>
            <person name="Huo Q.B."/>
            <person name="Li W."/>
            <person name="Chen H.Y."/>
            <person name="Chen S.E."/>
            <person name="Zhou L.G."/>
            <person name="Ni X.B."/>
            <person name="Tian J.H."/>
            <person name="Sheng Y."/>
            <person name="Liu T."/>
            <person name="Pan Y.S."/>
            <person name="Xia L.Y."/>
            <person name="Li J."/>
            <person name="Zhao F."/>
            <person name="Cao W.C."/>
        </authorList>
    </citation>
    <scope>NUCLEOTIDE SEQUENCE [LARGE SCALE GENOMIC DNA]</scope>
    <source>
        <strain evidence="1">Iper-2018</strain>
    </source>
</reference>
<protein>
    <submittedName>
        <fullName evidence="1">Uncharacterized protein</fullName>
    </submittedName>
</protein>
<evidence type="ECO:0000313" key="2">
    <source>
        <dbReference type="Proteomes" id="UP000805193"/>
    </source>
</evidence>
<name>A0AC60PFP7_IXOPE</name>
<organism evidence="1 2">
    <name type="scientific">Ixodes persulcatus</name>
    <name type="common">Taiga tick</name>
    <dbReference type="NCBI Taxonomy" id="34615"/>
    <lineage>
        <taxon>Eukaryota</taxon>
        <taxon>Metazoa</taxon>
        <taxon>Ecdysozoa</taxon>
        <taxon>Arthropoda</taxon>
        <taxon>Chelicerata</taxon>
        <taxon>Arachnida</taxon>
        <taxon>Acari</taxon>
        <taxon>Parasitiformes</taxon>
        <taxon>Ixodida</taxon>
        <taxon>Ixodoidea</taxon>
        <taxon>Ixodidae</taxon>
        <taxon>Ixodinae</taxon>
        <taxon>Ixodes</taxon>
    </lineage>
</organism>
<dbReference type="Proteomes" id="UP000805193">
    <property type="component" value="Unassembled WGS sequence"/>
</dbReference>
<dbReference type="EMBL" id="JABSTQ010010683">
    <property type="protein sequence ID" value="KAG0418954.1"/>
    <property type="molecule type" value="Genomic_DNA"/>
</dbReference>
<keyword evidence="2" id="KW-1185">Reference proteome</keyword>
<evidence type="ECO:0000313" key="1">
    <source>
        <dbReference type="EMBL" id="KAG0418954.1"/>
    </source>
</evidence>
<gene>
    <name evidence="1" type="ORF">HPB47_004469</name>
</gene>
<proteinExistence type="predicted"/>
<sequence length="462" mass="51343">MSAGAESKNRWHLIGGSSRLCFGSRLVLAFSLRRAFLKLIQVPDWGDYSDNLGFLNGMRVLSATWIILGHTYVLRDHLHNSNILVFLKRIQNDFLFSVHMQFYMAVGTFLAITLVPSLLALLGVLYLIPLMASGPLQNETLFLSEKPCNVYWWKILTMTQNYADRSEDMCMPHFWYISVDFQLAIFRIIILVAIFPRWPKLCFGIMAAIVIATCAASGLVTYINSYMPFTVILTTDIKSLIDTSLHVYQKAFAHAPALFTGVIFGCLAARTHQLSRNIQAFMWTVSAMSASASLFGVYTWSSGRAPEPLESAVYAGLHRFAWAFAVSWVMYACATGRGGLVNRMLAWPLFYPLARLSYAVYLVHYLLLAVNTVLSRERKTHQPFLHAQSTIGVIITSNALATLTFLCIECPFDGLDALLFGWVKAKPDTAKDAAKPTKDQELKSVSSEVGAVGKDALSAAVG</sequence>